<sequence>MSQNIANAHPDDATWAQVDTALQALEDALGPLLVPLSNDQRRRLPKMGEASEAFCRTAVEAAAQNAGLMPRDFDVEEMRRDLVAHDAYNVRLVRLNRLTEQVRDTEIALGSDVMAASLEAYAFLKINGKAEGLHGLKRSLGRRFDGGGRRSDDPTPLPGPQPG</sequence>
<keyword evidence="3" id="KW-1185">Reference proteome</keyword>
<dbReference type="EMBL" id="JACHTE010000007">
    <property type="protein sequence ID" value="MBB1088984.1"/>
    <property type="molecule type" value="Genomic_DNA"/>
</dbReference>
<protein>
    <submittedName>
        <fullName evidence="2">Uncharacterized protein</fullName>
    </submittedName>
</protein>
<organism evidence="2 3">
    <name type="scientific">Marilutibacter penaei</name>
    <dbReference type="NCBI Taxonomy" id="2759900"/>
    <lineage>
        <taxon>Bacteria</taxon>
        <taxon>Pseudomonadati</taxon>
        <taxon>Pseudomonadota</taxon>
        <taxon>Gammaproteobacteria</taxon>
        <taxon>Lysobacterales</taxon>
        <taxon>Lysobacteraceae</taxon>
        <taxon>Marilutibacter</taxon>
    </lineage>
</organism>
<proteinExistence type="predicted"/>
<feature type="compositionally biased region" description="Basic and acidic residues" evidence="1">
    <location>
        <begin position="142"/>
        <end position="153"/>
    </location>
</feature>
<evidence type="ECO:0000256" key="1">
    <source>
        <dbReference type="SAM" id="MobiDB-lite"/>
    </source>
</evidence>
<gene>
    <name evidence="2" type="ORF">H4F99_10835</name>
</gene>
<name>A0A7W3U4T1_9GAMM</name>
<dbReference type="RefSeq" id="WP_182669766.1">
    <property type="nucleotide sequence ID" value="NZ_JACHTE010000007.1"/>
</dbReference>
<accession>A0A7W3U4T1</accession>
<dbReference type="AlphaFoldDB" id="A0A7W3U4T1"/>
<comment type="caution">
    <text evidence="2">The sequence shown here is derived from an EMBL/GenBank/DDBJ whole genome shotgun (WGS) entry which is preliminary data.</text>
</comment>
<dbReference type="Proteomes" id="UP000552587">
    <property type="component" value="Unassembled WGS sequence"/>
</dbReference>
<reference evidence="2 3" key="1">
    <citation type="submission" date="2020-07" db="EMBL/GenBank/DDBJ databases">
        <authorList>
            <person name="Xu S."/>
            <person name="Li A."/>
        </authorList>
    </citation>
    <scope>NUCLEOTIDE SEQUENCE [LARGE SCALE GENOMIC DNA]</scope>
    <source>
        <strain evidence="2 3">SG-8</strain>
    </source>
</reference>
<feature type="region of interest" description="Disordered" evidence="1">
    <location>
        <begin position="141"/>
        <end position="163"/>
    </location>
</feature>
<evidence type="ECO:0000313" key="2">
    <source>
        <dbReference type="EMBL" id="MBB1088984.1"/>
    </source>
</evidence>
<evidence type="ECO:0000313" key="3">
    <source>
        <dbReference type="Proteomes" id="UP000552587"/>
    </source>
</evidence>